<dbReference type="InterPro" id="IPR007460">
    <property type="entry name" value="BrnT_toxin"/>
</dbReference>
<proteinExistence type="predicted"/>
<protein>
    <recommendedName>
        <fullName evidence="3">Toxin</fullName>
    </recommendedName>
</protein>
<organism evidence="1 2">
    <name type="scientific">Candidatus Woesebacteria bacterium RIFCSPHIGHO2_01_FULL_38_9</name>
    <dbReference type="NCBI Taxonomy" id="1802492"/>
    <lineage>
        <taxon>Bacteria</taxon>
        <taxon>Candidatus Woeseibacteriota</taxon>
    </lineage>
</organism>
<sequence>MKTVKNAFEFEWDKWNIDKNKLKHNVNNKEAEEAFYDNKKVIYKDEFHSEKESRNILIGKTREGRLLYIAFTERNGKVRVISVRDINKKEVKFYEK</sequence>
<comment type="caution">
    <text evidence="1">The sequence shown here is derived from an EMBL/GenBank/DDBJ whole genome shotgun (WGS) entry which is preliminary data.</text>
</comment>
<name>A0A1F7Y0K3_9BACT</name>
<gene>
    <name evidence="1" type="ORF">A2714_05140</name>
</gene>
<evidence type="ECO:0000313" key="1">
    <source>
        <dbReference type="EMBL" id="OGM20796.1"/>
    </source>
</evidence>
<dbReference type="EMBL" id="MGGE01000034">
    <property type="protein sequence ID" value="OGM20796.1"/>
    <property type="molecule type" value="Genomic_DNA"/>
</dbReference>
<dbReference type="AlphaFoldDB" id="A0A1F7Y0K3"/>
<dbReference type="InterPro" id="IPR038573">
    <property type="entry name" value="BrnT_sf"/>
</dbReference>
<evidence type="ECO:0000313" key="2">
    <source>
        <dbReference type="Proteomes" id="UP000178419"/>
    </source>
</evidence>
<dbReference type="Proteomes" id="UP000178419">
    <property type="component" value="Unassembled WGS sequence"/>
</dbReference>
<accession>A0A1F7Y0K3</accession>
<reference evidence="1 2" key="1">
    <citation type="journal article" date="2016" name="Nat. Commun.">
        <title>Thousands of microbial genomes shed light on interconnected biogeochemical processes in an aquifer system.</title>
        <authorList>
            <person name="Anantharaman K."/>
            <person name="Brown C.T."/>
            <person name="Hug L.A."/>
            <person name="Sharon I."/>
            <person name="Castelle C.J."/>
            <person name="Probst A.J."/>
            <person name="Thomas B.C."/>
            <person name="Singh A."/>
            <person name="Wilkins M.J."/>
            <person name="Karaoz U."/>
            <person name="Brodie E.L."/>
            <person name="Williams K.H."/>
            <person name="Hubbard S.S."/>
            <person name="Banfield J.F."/>
        </authorList>
    </citation>
    <scope>NUCLEOTIDE SEQUENCE [LARGE SCALE GENOMIC DNA]</scope>
</reference>
<evidence type="ECO:0008006" key="3">
    <source>
        <dbReference type="Google" id="ProtNLM"/>
    </source>
</evidence>
<dbReference type="Gene3D" id="3.10.450.530">
    <property type="entry name" value="Ribonuclease toxin, BrnT, of type II toxin-antitoxin system"/>
    <property type="match status" value="1"/>
</dbReference>
<dbReference type="Pfam" id="PF04365">
    <property type="entry name" value="BrnT_toxin"/>
    <property type="match status" value="1"/>
</dbReference>